<evidence type="ECO:0000313" key="3">
    <source>
        <dbReference type="EMBL" id="RCX31264.1"/>
    </source>
</evidence>
<dbReference type="SUPFAM" id="SSF52402">
    <property type="entry name" value="Adenine nucleotide alpha hydrolases-like"/>
    <property type="match status" value="1"/>
</dbReference>
<reference evidence="3 4" key="1">
    <citation type="submission" date="2018-07" db="EMBL/GenBank/DDBJ databases">
        <title>Genomic Encyclopedia of Type Strains, Phase IV (KMG-IV): sequencing the most valuable type-strain genomes for metagenomic binning, comparative biology and taxonomic classification.</title>
        <authorList>
            <person name="Goeker M."/>
        </authorList>
    </citation>
    <scope>NUCLEOTIDE SEQUENCE [LARGE SCALE GENOMIC DNA]</scope>
    <source>
        <strain evidence="3 4">DSM 26407</strain>
    </source>
</reference>
<dbReference type="Proteomes" id="UP000252707">
    <property type="component" value="Unassembled WGS sequence"/>
</dbReference>
<dbReference type="InterPro" id="IPR014729">
    <property type="entry name" value="Rossmann-like_a/b/a_fold"/>
</dbReference>
<dbReference type="AlphaFoldDB" id="A0A369CHE8"/>
<dbReference type="Gene3D" id="3.40.50.620">
    <property type="entry name" value="HUPs"/>
    <property type="match status" value="1"/>
</dbReference>
<comment type="similarity">
    <text evidence="1">Belongs to the universal stress protein A family.</text>
</comment>
<gene>
    <name evidence="3" type="ORF">DFQ59_103232</name>
</gene>
<keyword evidence="4" id="KW-1185">Reference proteome</keyword>
<evidence type="ECO:0000256" key="1">
    <source>
        <dbReference type="ARBA" id="ARBA00008791"/>
    </source>
</evidence>
<sequence length="184" mass="19018">MSAQGTDNDIAVPAYLVPVDFGAPARAALVHAAELAAEGRGRLLILHVLHEPVNRPGLYQRASGRRRGLTPLQAGAGSLLQAFLAALRQERPDLTALERAQTLLVRGLPAECIVAVAGQRAVAAIILGRRRRNGLSRWLNGSVGDQVLRRARCPVTLVPPAIPCAGAEAPAAAPVSAGSGASAA</sequence>
<dbReference type="PANTHER" id="PTHR46268:SF6">
    <property type="entry name" value="UNIVERSAL STRESS PROTEIN UP12"/>
    <property type="match status" value="1"/>
</dbReference>
<accession>A0A369CHE8</accession>
<dbReference type="PRINTS" id="PR01438">
    <property type="entry name" value="UNVRSLSTRESS"/>
</dbReference>
<dbReference type="InterPro" id="IPR006016">
    <property type="entry name" value="UspA"/>
</dbReference>
<organism evidence="3 4">
    <name type="scientific">Thioalbus denitrificans</name>
    <dbReference type="NCBI Taxonomy" id="547122"/>
    <lineage>
        <taxon>Bacteria</taxon>
        <taxon>Pseudomonadati</taxon>
        <taxon>Pseudomonadota</taxon>
        <taxon>Gammaproteobacteria</taxon>
        <taxon>Chromatiales</taxon>
        <taxon>Ectothiorhodospiraceae</taxon>
        <taxon>Thioalbus</taxon>
    </lineage>
</organism>
<name>A0A369CHE8_9GAMM</name>
<evidence type="ECO:0000313" key="4">
    <source>
        <dbReference type="Proteomes" id="UP000252707"/>
    </source>
</evidence>
<dbReference type="OrthoDB" id="5512223at2"/>
<dbReference type="InterPro" id="IPR006015">
    <property type="entry name" value="Universal_stress_UspA"/>
</dbReference>
<dbReference type="Pfam" id="PF00582">
    <property type="entry name" value="Usp"/>
    <property type="match status" value="1"/>
</dbReference>
<comment type="caution">
    <text evidence="3">The sequence shown here is derived from an EMBL/GenBank/DDBJ whole genome shotgun (WGS) entry which is preliminary data.</text>
</comment>
<dbReference type="PANTHER" id="PTHR46268">
    <property type="entry name" value="STRESS RESPONSE PROTEIN NHAX"/>
    <property type="match status" value="1"/>
</dbReference>
<dbReference type="EMBL" id="QPJY01000003">
    <property type="protein sequence ID" value="RCX31264.1"/>
    <property type="molecule type" value="Genomic_DNA"/>
</dbReference>
<dbReference type="RefSeq" id="WP_114279440.1">
    <property type="nucleotide sequence ID" value="NZ_QPJY01000003.1"/>
</dbReference>
<protein>
    <submittedName>
        <fullName evidence="3">Nucleotide-binding universal stress UspA family protein</fullName>
    </submittedName>
</protein>
<dbReference type="CDD" id="cd00293">
    <property type="entry name" value="USP-like"/>
    <property type="match status" value="1"/>
</dbReference>
<evidence type="ECO:0000259" key="2">
    <source>
        <dbReference type="Pfam" id="PF00582"/>
    </source>
</evidence>
<feature type="domain" description="UspA" evidence="2">
    <location>
        <begin position="16"/>
        <end position="159"/>
    </location>
</feature>
<proteinExistence type="inferred from homology"/>